<evidence type="ECO:0000256" key="1">
    <source>
        <dbReference type="SAM" id="MobiDB-lite"/>
    </source>
</evidence>
<reference evidence="2" key="1">
    <citation type="submission" date="2020-03" db="EMBL/GenBank/DDBJ databases">
        <title>The deep terrestrial virosphere.</title>
        <authorList>
            <person name="Holmfeldt K."/>
            <person name="Nilsson E."/>
            <person name="Simone D."/>
            <person name="Lopez-Fernandez M."/>
            <person name="Wu X."/>
            <person name="de Brujin I."/>
            <person name="Lundin D."/>
            <person name="Andersson A."/>
            <person name="Bertilsson S."/>
            <person name="Dopson M."/>
        </authorList>
    </citation>
    <scope>NUCLEOTIDE SEQUENCE</scope>
    <source>
        <strain evidence="2">MM415B02146</strain>
    </source>
</reference>
<evidence type="ECO:0000313" key="2">
    <source>
        <dbReference type="EMBL" id="QJA86054.1"/>
    </source>
</evidence>
<feature type="compositionally biased region" description="Low complexity" evidence="1">
    <location>
        <begin position="154"/>
        <end position="172"/>
    </location>
</feature>
<name>A0A6M3KX44_9ZZZZ</name>
<accession>A0A6M3KX44</accession>
<sequence>MVQCDPGSASRMVDNDCGVHVMVEDVATTRSPKGETVNVKFLVLRATDPGQEGKSFTDYFQAYGGGVDKLYNLAEAVGLITAVQRREAAKQGIGLPIDEAQLKGCQLCAQVKMEPGLSAEKPGPYPHVGFDTFSVRDAKAKDIPKDQEYLAMLAGPQGQGQVAPPQQQQQTPPAAPPATGPVMNW</sequence>
<organism evidence="2">
    <name type="scientific">viral metagenome</name>
    <dbReference type="NCBI Taxonomy" id="1070528"/>
    <lineage>
        <taxon>unclassified sequences</taxon>
        <taxon>metagenomes</taxon>
        <taxon>organismal metagenomes</taxon>
    </lineage>
</organism>
<dbReference type="EMBL" id="MT142611">
    <property type="protein sequence ID" value="QJA86054.1"/>
    <property type="molecule type" value="Genomic_DNA"/>
</dbReference>
<feature type="region of interest" description="Disordered" evidence="1">
    <location>
        <begin position="153"/>
        <end position="185"/>
    </location>
</feature>
<proteinExistence type="predicted"/>
<gene>
    <name evidence="2" type="ORF">MM415B02146_0008</name>
</gene>
<dbReference type="AlphaFoldDB" id="A0A6M3KX44"/>
<protein>
    <submittedName>
        <fullName evidence="2">Uncharacterized protein</fullName>
    </submittedName>
</protein>